<dbReference type="AlphaFoldDB" id="A0AB38UXI1"/>
<evidence type="ECO:0000313" key="4">
    <source>
        <dbReference type="EMBL" id="VAZ98493.1"/>
    </source>
</evidence>
<dbReference type="Proteomes" id="UP000271464">
    <property type="component" value="Unassembled WGS sequence"/>
</dbReference>
<dbReference type="PANTHER" id="PTHR34136:SF1">
    <property type="entry name" value="UDP-N-ACETYL-D-MANNOSAMINURONIC ACID TRANSFERASE"/>
    <property type="match status" value="1"/>
</dbReference>
<evidence type="ECO:0000313" key="6">
    <source>
        <dbReference type="Proteomes" id="UP000279331"/>
    </source>
</evidence>
<proteinExistence type="predicted"/>
<gene>
    <name evidence="3" type="primary">tagA</name>
    <name evidence="3" type="ORF">LAUMK42_04320</name>
    <name evidence="4" type="ORF">LAUMK4_04247</name>
</gene>
<dbReference type="EMBL" id="UPHL01000123">
    <property type="protein sequence ID" value="VAZ85484.1"/>
    <property type="molecule type" value="Genomic_DNA"/>
</dbReference>
<reference evidence="5 6" key="1">
    <citation type="submission" date="2018-09" db="EMBL/GenBank/DDBJ databases">
        <authorList>
            <person name="Tagini F."/>
        </authorList>
    </citation>
    <scope>NUCLEOTIDE SEQUENCE [LARGE SCALE GENOMIC DNA]</scope>
    <source>
        <strain evidence="4 5">MK4</strain>
        <strain evidence="3 6">MK42</strain>
    </source>
</reference>
<organism evidence="3 6">
    <name type="scientific">Mycobacterium persicum</name>
    <dbReference type="NCBI Taxonomy" id="1487726"/>
    <lineage>
        <taxon>Bacteria</taxon>
        <taxon>Bacillati</taxon>
        <taxon>Actinomycetota</taxon>
        <taxon>Actinomycetes</taxon>
        <taxon>Mycobacteriales</taxon>
        <taxon>Mycobacteriaceae</taxon>
        <taxon>Mycobacterium</taxon>
    </lineage>
</organism>
<accession>A0AB38UXI1</accession>
<name>A0AB38UXI1_9MYCO</name>
<dbReference type="GeneID" id="66597379"/>
<evidence type="ECO:0000313" key="3">
    <source>
        <dbReference type="EMBL" id="VAZ85484.1"/>
    </source>
</evidence>
<keyword evidence="1 3" id="KW-0328">Glycosyltransferase</keyword>
<sequence length="288" mass="31409">MSVDTVPETGVRMIIGGTIVERREFDDVLSIIASRLQSSPTASLAVGSVNLDHLYHFRKVMSAPAGPLDWLLLADGMPIAWRGKLLTGKPWPRITGADLLPGVLALAETTGQRVGFFGGSAETHRLLAPILRKHHPALAISGMWAPDADDIEALSERLTAMIRAAGTDILIVSLGKPRQERWVDRYGCATGARVLLPCGGAIDFLAGKTKRAPRWMQKLGLEWLHRLISEPRRLARRYLLQGPIALLRAARAQLICYPSPYCVATPPRDHPDFSGAVRDAARPEPATV</sequence>
<dbReference type="GO" id="GO:0047244">
    <property type="term" value="F:N-acetylglucosaminyldiphosphoundecaprenol N-acetyl-beta-D-mannosaminyltransferase activity"/>
    <property type="evidence" value="ECO:0007669"/>
    <property type="project" value="UniProtKB-EC"/>
</dbReference>
<dbReference type="EMBL" id="UPHM01000112">
    <property type="protein sequence ID" value="VAZ98493.1"/>
    <property type="molecule type" value="Genomic_DNA"/>
</dbReference>
<evidence type="ECO:0000313" key="5">
    <source>
        <dbReference type="Proteomes" id="UP000271464"/>
    </source>
</evidence>
<comment type="caution">
    <text evidence="3">The sequence shown here is derived from an EMBL/GenBank/DDBJ whole genome shotgun (WGS) entry which is preliminary data.</text>
</comment>
<keyword evidence="5" id="KW-1185">Reference proteome</keyword>
<keyword evidence="2 3" id="KW-0808">Transferase</keyword>
<dbReference type="RefSeq" id="WP_232336920.1">
    <property type="nucleotide sequence ID" value="NZ_CADEAW010000008.1"/>
</dbReference>
<evidence type="ECO:0000256" key="2">
    <source>
        <dbReference type="ARBA" id="ARBA00022679"/>
    </source>
</evidence>
<dbReference type="InterPro" id="IPR004629">
    <property type="entry name" value="WecG_TagA_CpsF"/>
</dbReference>
<dbReference type="Pfam" id="PF03808">
    <property type="entry name" value="Glyco_tran_WecG"/>
    <property type="match status" value="1"/>
</dbReference>
<dbReference type="Proteomes" id="UP000279331">
    <property type="component" value="Unassembled WGS sequence"/>
</dbReference>
<protein>
    <submittedName>
        <fullName evidence="3">N-acetylglucosaminyldiphosphoundecaprenol N-acetyl-beta-D-mannosaminyltransferase</fullName>
        <ecNumber evidence="3">2.4.1.187</ecNumber>
    </submittedName>
</protein>
<dbReference type="CDD" id="cd06533">
    <property type="entry name" value="Glyco_transf_WecG_TagA"/>
    <property type="match status" value="1"/>
</dbReference>
<dbReference type="NCBIfam" id="TIGR00696">
    <property type="entry name" value="wecG_tagA_cpsF"/>
    <property type="match status" value="1"/>
</dbReference>
<dbReference type="EC" id="2.4.1.187" evidence="3"/>
<dbReference type="PANTHER" id="PTHR34136">
    <property type="match status" value="1"/>
</dbReference>
<evidence type="ECO:0000256" key="1">
    <source>
        <dbReference type="ARBA" id="ARBA00022676"/>
    </source>
</evidence>